<sequence>MDVAYDHIQEETFPDDERRDKAAQPGDAPSEPPKDFNSEVQEAYKAISNSPWAARLGGLWGTVKKHANHARCRQGENYYETARQQSAPAIEQAGKGLTDLRSTVLSHTRNISSSLPQIPADDDNAAADTKKMIITDKDGNTIEVNAPATPEKPAAETGERAESLPADIVKEAEGMLLRLRGLGASRLKDIQKAEDAADEALLRFGTSIRGFLREAVTITGPDDADAPAGSASSKVLFESKDAQGKRVIHTTRFDAQLHAIHVALESFLKDPDSPEWEGWTKSFDIDSKTADIAKDLEKYPELRVSMEALVPEKVEYKPFWTRYYFLRHVIESEEQRRREMLKASASGADEEVGWDDDDSSSDDDDEADHSSSKTSTPNPLATSQGTLKPTENPAAKAAVPPSSSDNKDTAASKLRNSDERSQADSDASYDLVSGATSKTPGSPKEEQPKKNPAAAADDSDEDWE</sequence>
<dbReference type="OrthoDB" id="73788at2759"/>
<dbReference type="InterPro" id="IPR005607">
    <property type="entry name" value="BSD_dom"/>
</dbReference>
<feature type="compositionally biased region" description="Acidic residues" evidence="1">
    <location>
        <begin position="348"/>
        <end position="367"/>
    </location>
</feature>
<evidence type="ECO:0000313" key="3">
    <source>
        <dbReference type="EMBL" id="OMP86667.1"/>
    </source>
</evidence>
<dbReference type="STRING" id="420778.A0A1S8BGM9"/>
<evidence type="ECO:0000256" key="1">
    <source>
        <dbReference type="SAM" id="MobiDB-lite"/>
    </source>
</evidence>
<dbReference type="SUPFAM" id="SSF140383">
    <property type="entry name" value="BSD domain-like"/>
    <property type="match status" value="1"/>
</dbReference>
<dbReference type="PROSITE" id="PS50858">
    <property type="entry name" value="BSD"/>
    <property type="match status" value="1"/>
</dbReference>
<dbReference type="PANTHER" id="PTHR16019:SF5">
    <property type="entry name" value="BSD DOMAIN-CONTAINING PROTEIN 1"/>
    <property type="match status" value="1"/>
</dbReference>
<feature type="region of interest" description="Disordered" evidence="1">
    <location>
        <begin position="341"/>
        <end position="464"/>
    </location>
</feature>
<reference evidence="3 4" key="1">
    <citation type="submission" date="2017-01" db="EMBL/GenBank/DDBJ databases">
        <title>Draft genome sequence of Diplodia seriata F98.1, a fungal species involved in grapevine trunk diseases.</title>
        <authorList>
            <person name="Robert-Siegwald G."/>
            <person name="Vallet J."/>
            <person name="Abou-Mansour E."/>
            <person name="Xu J."/>
            <person name="Rey P."/>
            <person name="Bertsch C."/>
            <person name="Rego C."/>
            <person name="Larignon P."/>
            <person name="Fontaine F."/>
            <person name="Lebrun M.-H."/>
        </authorList>
    </citation>
    <scope>NUCLEOTIDE SEQUENCE [LARGE SCALE GENOMIC DNA]</scope>
    <source>
        <strain evidence="3 4">F98.1</strain>
    </source>
</reference>
<gene>
    <name evidence="3" type="ORF">BK809_0003839</name>
</gene>
<proteinExistence type="predicted"/>
<dbReference type="GO" id="GO:0005737">
    <property type="term" value="C:cytoplasm"/>
    <property type="evidence" value="ECO:0007669"/>
    <property type="project" value="TreeGrafter"/>
</dbReference>
<dbReference type="AlphaFoldDB" id="A0A1S8BGM9"/>
<dbReference type="InterPro" id="IPR035925">
    <property type="entry name" value="BSD_dom_sf"/>
</dbReference>
<feature type="region of interest" description="Disordered" evidence="1">
    <location>
        <begin position="142"/>
        <end position="161"/>
    </location>
</feature>
<accession>A0A1S8BGM9</accession>
<comment type="caution">
    <text evidence="3">The sequence shown here is derived from an EMBL/GenBank/DDBJ whole genome shotgun (WGS) entry which is preliminary data.</text>
</comment>
<dbReference type="Proteomes" id="UP000190776">
    <property type="component" value="Unassembled WGS sequence"/>
</dbReference>
<feature type="compositionally biased region" description="Low complexity" evidence="1">
    <location>
        <begin position="393"/>
        <end position="404"/>
    </location>
</feature>
<feature type="compositionally biased region" description="Polar residues" evidence="1">
    <location>
        <begin position="373"/>
        <end position="389"/>
    </location>
</feature>
<evidence type="ECO:0000259" key="2">
    <source>
        <dbReference type="PROSITE" id="PS50858"/>
    </source>
</evidence>
<dbReference type="PANTHER" id="PTHR16019">
    <property type="entry name" value="SYNAPSE-ASSOCIATED PROTEIN"/>
    <property type="match status" value="1"/>
</dbReference>
<feature type="compositionally biased region" description="Basic and acidic residues" evidence="1">
    <location>
        <begin position="405"/>
        <end position="423"/>
    </location>
</feature>
<dbReference type="Gene3D" id="1.10.3970.10">
    <property type="entry name" value="BSD domain"/>
    <property type="match status" value="1"/>
</dbReference>
<dbReference type="Pfam" id="PF03909">
    <property type="entry name" value="BSD"/>
    <property type="match status" value="1"/>
</dbReference>
<dbReference type="SMART" id="SM00751">
    <property type="entry name" value="BSD"/>
    <property type="match status" value="1"/>
</dbReference>
<feature type="compositionally biased region" description="Basic and acidic residues" evidence="1">
    <location>
        <begin position="1"/>
        <end position="22"/>
    </location>
</feature>
<dbReference type="InterPro" id="IPR051494">
    <property type="entry name" value="BSD_domain-containing"/>
</dbReference>
<name>A0A1S8BGM9_9PEZI</name>
<feature type="domain" description="BSD" evidence="2">
    <location>
        <begin position="279"/>
        <end position="331"/>
    </location>
</feature>
<feature type="region of interest" description="Disordered" evidence="1">
    <location>
        <begin position="1"/>
        <end position="38"/>
    </location>
</feature>
<evidence type="ECO:0000313" key="4">
    <source>
        <dbReference type="Proteomes" id="UP000190776"/>
    </source>
</evidence>
<dbReference type="EMBL" id="MSZU01000080">
    <property type="protein sequence ID" value="OMP86667.1"/>
    <property type="molecule type" value="Genomic_DNA"/>
</dbReference>
<protein>
    <submittedName>
        <fullName evidence="3">BSD domain-containing protein</fullName>
    </submittedName>
</protein>
<organism evidence="3 4">
    <name type="scientific">Diplodia seriata</name>
    <dbReference type="NCBI Taxonomy" id="420778"/>
    <lineage>
        <taxon>Eukaryota</taxon>
        <taxon>Fungi</taxon>
        <taxon>Dikarya</taxon>
        <taxon>Ascomycota</taxon>
        <taxon>Pezizomycotina</taxon>
        <taxon>Dothideomycetes</taxon>
        <taxon>Dothideomycetes incertae sedis</taxon>
        <taxon>Botryosphaeriales</taxon>
        <taxon>Botryosphaeriaceae</taxon>
        <taxon>Diplodia</taxon>
    </lineage>
</organism>